<feature type="compositionally biased region" description="Polar residues" evidence="2">
    <location>
        <begin position="405"/>
        <end position="414"/>
    </location>
</feature>
<feature type="coiled-coil region" evidence="1">
    <location>
        <begin position="667"/>
        <end position="694"/>
    </location>
</feature>
<dbReference type="OrthoDB" id="766405at2759"/>
<dbReference type="KEGG" id="jcu:105639108"/>
<sequence length="776" mass="87336">MEETRQLDSKKRKRSFSPHNPFKGIFTRSKSQIYLHRHRSGRSRTDSFRYCKHHTELRSHSAGFQSQSRNRKVRRKSLTQNSADDTNEWSSKSIKDLRARRVFSLASVANASGLCLDSKEKNVSEKKSGEFEDGFSSDSMNLEEMSSGCFINEEDIDRKCLDSKKEEENDLPMTEEDIRSNGYCKISNEICDFNEEYAQETPPGANLQKREGHQYISDQKIGNNSGLESVCANLDSKKEEINLPMVEDDVKNDGDGKISNETGDFNEEYIQATPPDAEIFNLQKGGLQDINDQKIENNAGPKSGPNPWSRVKVFKTPGSLSYRRLLPYLKDAVQDNSCADSNSMSIERNFDSQKDPRVCSPTSLVDEDCSTPPVDEVNEKIKTRDCENLETLNPDSSTREEKPLNGSSNRNNCYFNGKRKDSNSKSKMCINPCSRLKIFKTGSSFSYRRLLPYLIDIAKDNSVDTGNEHYPKFEKSLEERPLSKLSMSEIDETPLEKLNGKSHHMEHDATSLTPQLDISTAVKHASCSNQQNLMTADLNCETPVSKDSQAEQKLPVVDIISNHKDGQSDSSLPIMSLVRGSSTVTMPLSVDNEEDSKTLVAKPANGAEPFDAGSLFQASSKLEETNPMGILAQDLKKGILKKYRRGCRGLCTCLNCASFRLHAERAFEFSKNQMQDAEEVALELINELTDLRNTLEKATVGSNDHLIICINQVKKACKKATEAEELAKTRLCQMNYDLNIHCKITCGVRPRVRFSNNVEERIITKVNSEQCSKILR</sequence>
<accession>A0A067K8L6</accession>
<dbReference type="EMBL" id="KK914578">
    <property type="protein sequence ID" value="KDP32581.1"/>
    <property type="molecule type" value="Genomic_DNA"/>
</dbReference>
<dbReference type="STRING" id="180498.A0A067K8L6"/>
<feature type="compositionally biased region" description="Basic and acidic residues" evidence="2">
    <location>
        <begin position="348"/>
        <end position="357"/>
    </location>
</feature>
<gene>
    <name evidence="3" type="ORF">JCGZ_13131</name>
</gene>
<organism evidence="3 4">
    <name type="scientific">Jatropha curcas</name>
    <name type="common">Barbados nut</name>
    <dbReference type="NCBI Taxonomy" id="180498"/>
    <lineage>
        <taxon>Eukaryota</taxon>
        <taxon>Viridiplantae</taxon>
        <taxon>Streptophyta</taxon>
        <taxon>Embryophyta</taxon>
        <taxon>Tracheophyta</taxon>
        <taxon>Spermatophyta</taxon>
        <taxon>Magnoliopsida</taxon>
        <taxon>eudicotyledons</taxon>
        <taxon>Gunneridae</taxon>
        <taxon>Pentapetalae</taxon>
        <taxon>rosids</taxon>
        <taxon>fabids</taxon>
        <taxon>Malpighiales</taxon>
        <taxon>Euphorbiaceae</taxon>
        <taxon>Crotonoideae</taxon>
        <taxon>Jatropheae</taxon>
        <taxon>Jatropha</taxon>
    </lineage>
</organism>
<reference evidence="3 4" key="1">
    <citation type="journal article" date="2014" name="PLoS ONE">
        <title>Global Analysis of Gene Expression Profiles in Physic Nut (Jatropha curcas L.) Seedlings Exposed to Salt Stress.</title>
        <authorList>
            <person name="Zhang L."/>
            <person name="Zhang C."/>
            <person name="Wu P."/>
            <person name="Chen Y."/>
            <person name="Li M."/>
            <person name="Jiang H."/>
            <person name="Wu G."/>
        </authorList>
    </citation>
    <scope>NUCLEOTIDE SEQUENCE [LARGE SCALE GENOMIC DNA]</scope>
    <source>
        <strain evidence="4">cv. GZQX0401</strain>
        <tissue evidence="3">Young leaves</tissue>
    </source>
</reference>
<proteinExistence type="predicted"/>
<dbReference type="Proteomes" id="UP000027138">
    <property type="component" value="Unassembled WGS sequence"/>
</dbReference>
<evidence type="ECO:0000313" key="4">
    <source>
        <dbReference type="Proteomes" id="UP000027138"/>
    </source>
</evidence>
<name>A0A067K8L6_JATCU</name>
<feature type="compositionally biased region" description="Basic and acidic residues" evidence="2">
    <location>
        <begin position="43"/>
        <end position="59"/>
    </location>
</feature>
<dbReference type="PANTHER" id="PTHR34461">
    <property type="entry name" value="EXPRESSED PROTEIN"/>
    <property type="match status" value="1"/>
</dbReference>
<feature type="region of interest" description="Disordered" evidence="2">
    <location>
        <begin position="1"/>
        <end position="90"/>
    </location>
</feature>
<keyword evidence="1" id="KW-0175">Coiled coil</keyword>
<feature type="compositionally biased region" description="Polar residues" evidence="2">
    <location>
        <begin position="78"/>
        <end position="90"/>
    </location>
</feature>
<protein>
    <submittedName>
        <fullName evidence="3">Uncharacterized protein</fullName>
    </submittedName>
</protein>
<evidence type="ECO:0000256" key="1">
    <source>
        <dbReference type="SAM" id="Coils"/>
    </source>
</evidence>
<dbReference type="AlphaFoldDB" id="A0A067K8L6"/>
<dbReference type="PANTHER" id="PTHR34461:SF4">
    <property type="entry name" value="OS01G0101800 PROTEIN"/>
    <property type="match status" value="1"/>
</dbReference>
<keyword evidence="4" id="KW-1185">Reference proteome</keyword>
<evidence type="ECO:0000256" key="2">
    <source>
        <dbReference type="SAM" id="MobiDB-lite"/>
    </source>
</evidence>
<evidence type="ECO:0000313" key="3">
    <source>
        <dbReference type="EMBL" id="KDP32581.1"/>
    </source>
</evidence>
<feature type="region of interest" description="Disordered" evidence="2">
    <location>
        <begin position="389"/>
        <end position="424"/>
    </location>
</feature>
<feature type="region of interest" description="Disordered" evidence="2">
    <location>
        <begin position="339"/>
        <end position="375"/>
    </location>
</feature>